<sequence>MSDLEKKFQETAEYVRNWHPTKTVSNDDKLAGYALFKQATIGDCNIPAPGMFNFTEKAKWNAWNALKGMSKEEAMQKYIDCIEAQKVKYA</sequence>
<dbReference type="InterPro" id="IPR035984">
    <property type="entry name" value="Acyl-CoA-binding_sf"/>
</dbReference>
<dbReference type="STRING" id="478820.A0A196SK71"/>
<dbReference type="PANTHER" id="PTHR23310:SF62">
    <property type="entry name" value="ACYL-COA BINDING PROTEIN 1, ISOFORM A"/>
    <property type="match status" value="1"/>
</dbReference>
<dbReference type="PROSITE" id="PS51228">
    <property type="entry name" value="ACB_2"/>
    <property type="match status" value="1"/>
</dbReference>
<accession>A0A196SK71</accession>
<keyword evidence="5" id="KW-1185">Reference proteome</keyword>
<dbReference type="Gene3D" id="1.20.80.10">
    <property type="match status" value="1"/>
</dbReference>
<evidence type="ECO:0000256" key="2">
    <source>
        <dbReference type="ARBA" id="ARBA00023121"/>
    </source>
</evidence>
<dbReference type="GO" id="GO:0000062">
    <property type="term" value="F:fatty-acyl-CoA binding"/>
    <property type="evidence" value="ECO:0007669"/>
    <property type="project" value="InterPro"/>
</dbReference>
<evidence type="ECO:0000256" key="1">
    <source>
        <dbReference type="ARBA" id="ARBA00005567"/>
    </source>
</evidence>
<gene>
    <name evidence="4" type="ORF">AV274_1672</name>
</gene>
<evidence type="ECO:0000313" key="4">
    <source>
        <dbReference type="EMBL" id="OAO16587.1"/>
    </source>
</evidence>
<dbReference type="SUPFAM" id="SSF47027">
    <property type="entry name" value="Acyl-CoA binding protein"/>
    <property type="match status" value="1"/>
</dbReference>
<keyword evidence="2" id="KW-0446">Lipid-binding</keyword>
<dbReference type="PRINTS" id="PR00689">
    <property type="entry name" value="ACOABINDINGP"/>
</dbReference>
<organism evidence="4 5">
    <name type="scientific">Blastocystis sp. subtype 1 (strain ATCC 50177 / NandII)</name>
    <dbReference type="NCBI Taxonomy" id="478820"/>
    <lineage>
        <taxon>Eukaryota</taxon>
        <taxon>Sar</taxon>
        <taxon>Stramenopiles</taxon>
        <taxon>Bigyra</taxon>
        <taxon>Opalozoa</taxon>
        <taxon>Opalinata</taxon>
        <taxon>Blastocystidae</taxon>
        <taxon>Blastocystis</taxon>
    </lineage>
</organism>
<evidence type="ECO:0000259" key="3">
    <source>
        <dbReference type="PROSITE" id="PS51228"/>
    </source>
</evidence>
<evidence type="ECO:0000313" key="5">
    <source>
        <dbReference type="Proteomes" id="UP000078348"/>
    </source>
</evidence>
<reference evidence="4 5" key="1">
    <citation type="submission" date="2016-05" db="EMBL/GenBank/DDBJ databases">
        <title>Nuclear genome of Blastocystis sp. subtype 1 NandII.</title>
        <authorList>
            <person name="Gentekaki E."/>
            <person name="Curtis B."/>
            <person name="Stairs C."/>
            <person name="Eme L."/>
            <person name="Herman E."/>
            <person name="Klimes V."/>
            <person name="Arias M.C."/>
            <person name="Elias M."/>
            <person name="Hilliou F."/>
            <person name="Klute M."/>
            <person name="Malik S.-B."/>
            <person name="Pightling A."/>
            <person name="Rachubinski R."/>
            <person name="Salas D."/>
            <person name="Schlacht A."/>
            <person name="Suga H."/>
            <person name="Archibald J."/>
            <person name="Ball S.G."/>
            <person name="Clark G."/>
            <person name="Dacks J."/>
            <person name="Van Der Giezen M."/>
            <person name="Tsaousis A."/>
            <person name="Roger A."/>
        </authorList>
    </citation>
    <scope>NUCLEOTIDE SEQUENCE [LARGE SCALE GENOMIC DNA]</scope>
    <source>
        <strain evidence="5">ATCC 50177 / NandII</strain>
    </source>
</reference>
<name>A0A196SK71_BLAHN</name>
<dbReference type="EMBL" id="LXWW01000073">
    <property type="protein sequence ID" value="OAO16587.1"/>
    <property type="molecule type" value="Genomic_DNA"/>
</dbReference>
<dbReference type="Pfam" id="PF00887">
    <property type="entry name" value="ACBP"/>
    <property type="match status" value="1"/>
</dbReference>
<dbReference type="PANTHER" id="PTHR23310">
    <property type="entry name" value="ACYL-COA-BINDING PROTEIN, ACBP"/>
    <property type="match status" value="1"/>
</dbReference>
<proteinExistence type="inferred from homology"/>
<protein>
    <submittedName>
        <fullName evidence="4">Acyl CoA binding protein</fullName>
    </submittedName>
</protein>
<dbReference type="InterPro" id="IPR014352">
    <property type="entry name" value="FERM/acyl-CoA-bd_prot_sf"/>
</dbReference>
<comment type="caution">
    <text evidence="4">The sequence shown here is derived from an EMBL/GenBank/DDBJ whole genome shotgun (WGS) entry which is preliminary data.</text>
</comment>
<dbReference type="OrthoDB" id="346910at2759"/>
<dbReference type="AlphaFoldDB" id="A0A196SK71"/>
<dbReference type="GO" id="GO:0006631">
    <property type="term" value="P:fatty acid metabolic process"/>
    <property type="evidence" value="ECO:0007669"/>
    <property type="project" value="TreeGrafter"/>
</dbReference>
<comment type="similarity">
    <text evidence="1">Belongs to the ACBP family.</text>
</comment>
<dbReference type="InterPro" id="IPR000582">
    <property type="entry name" value="Acyl-CoA-binding_protein"/>
</dbReference>
<feature type="domain" description="ACB" evidence="3">
    <location>
        <begin position="4"/>
        <end position="90"/>
    </location>
</feature>
<dbReference type="Proteomes" id="UP000078348">
    <property type="component" value="Unassembled WGS sequence"/>
</dbReference>